<protein>
    <recommendedName>
        <fullName evidence="3">JmjC domain-containing protein</fullName>
    </recommendedName>
</protein>
<dbReference type="RefSeq" id="WP_088484388.1">
    <property type="nucleotide sequence ID" value="NZ_JBCNLH010000004.1"/>
</dbReference>
<proteinExistence type="predicted"/>
<gene>
    <name evidence="1" type="ORF">CDO81_16900</name>
</gene>
<reference evidence="1 2" key="1">
    <citation type="journal article" date="2007" name="Int. J. Syst. Evol. Microbiol.">
        <title>Description of Pelomonas aquatica sp. nov. and Pelomonas puraquae sp. nov., isolated from industrial and haemodialysis water.</title>
        <authorList>
            <person name="Gomila M."/>
            <person name="Bowien B."/>
            <person name="Falsen E."/>
            <person name="Moore E.R."/>
            <person name="Lalucat J."/>
        </authorList>
    </citation>
    <scope>NUCLEOTIDE SEQUENCE [LARGE SCALE GENOMIC DNA]</scope>
    <source>
        <strain evidence="1 2">CCUG 52769</strain>
    </source>
</reference>
<organism evidence="1 2">
    <name type="scientific">Roseateles puraquae</name>
    <dbReference type="NCBI Taxonomy" id="431059"/>
    <lineage>
        <taxon>Bacteria</taxon>
        <taxon>Pseudomonadati</taxon>
        <taxon>Pseudomonadota</taxon>
        <taxon>Betaproteobacteria</taxon>
        <taxon>Burkholderiales</taxon>
        <taxon>Sphaerotilaceae</taxon>
        <taxon>Roseateles</taxon>
    </lineage>
</organism>
<keyword evidence="2" id="KW-1185">Reference proteome</keyword>
<evidence type="ECO:0008006" key="3">
    <source>
        <dbReference type="Google" id="ProtNLM"/>
    </source>
</evidence>
<name>A0A254N591_9BURK</name>
<dbReference type="Pfam" id="PF13759">
    <property type="entry name" value="2OG-FeII_Oxy_5"/>
    <property type="match status" value="1"/>
</dbReference>
<sequence length="196" mass="21482">MQKQAWKLFPTLVHRYTEVLTADQLDTILAHCLQSEAGRHGALLGDAQSTFDKDAHFIESLEAAHAHLQGLTQGLAQLMDAYARELGLDGARLSNSWFNIQRPGSVLRHHTHPDSRVSAALCIASDDASSKLHFENPNPLIGFIEAAQPTEFNMEMAKFKLAPGDLLLFPSWLKHGSGFEANQSALRVMISLNAGA</sequence>
<dbReference type="AlphaFoldDB" id="A0A254N591"/>
<dbReference type="InterPro" id="IPR012668">
    <property type="entry name" value="CHP02466"/>
</dbReference>
<evidence type="ECO:0000313" key="2">
    <source>
        <dbReference type="Proteomes" id="UP000197446"/>
    </source>
</evidence>
<dbReference type="OrthoDB" id="549777at2"/>
<dbReference type="SUPFAM" id="SSF51197">
    <property type="entry name" value="Clavaminate synthase-like"/>
    <property type="match status" value="1"/>
</dbReference>
<dbReference type="EMBL" id="NISI01000006">
    <property type="protein sequence ID" value="OWR03236.1"/>
    <property type="molecule type" value="Genomic_DNA"/>
</dbReference>
<dbReference type="Gene3D" id="2.60.120.620">
    <property type="entry name" value="q2cbj1_9rhob like domain"/>
    <property type="match status" value="1"/>
</dbReference>
<comment type="caution">
    <text evidence="1">The sequence shown here is derived from an EMBL/GenBank/DDBJ whole genome shotgun (WGS) entry which is preliminary data.</text>
</comment>
<dbReference type="Proteomes" id="UP000197446">
    <property type="component" value="Unassembled WGS sequence"/>
</dbReference>
<evidence type="ECO:0000313" key="1">
    <source>
        <dbReference type="EMBL" id="OWR03236.1"/>
    </source>
</evidence>
<accession>A0A254N591</accession>